<accession>A0A0A8YRP0</accession>
<sequence length="51" mass="5336">MSAPPKWSVMLGMDGGVEVADGSAKHRSSPVSFDPSIVGSVTRDWTAARTC</sequence>
<name>A0A0A8YRP0_ARUDO</name>
<protein>
    <submittedName>
        <fullName evidence="1">Uncharacterized protein</fullName>
    </submittedName>
</protein>
<dbReference type="EMBL" id="GBRH01269537">
    <property type="protein sequence ID" value="JAD28358.1"/>
    <property type="molecule type" value="Transcribed_RNA"/>
</dbReference>
<reference evidence="1" key="1">
    <citation type="submission" date="2014-09" db="EMBL/GenBank/DDBJ databases">
        <authorList>
            <person name="Magalhaes I.L.F."/>
            <person name="Oliveira U."/>
            <person name="Santos F.R."/>
            <person name="Vidigal T.H.D.A."/>
            <person name="Brescovit A.D."/>
            <person name="Santos A.J."/>
        </authorList>
    </citation>
    <scope>NUCLEOTIDE SEQUENCE</scope>
    <source>
        <tissue evidence="1">Shoot tissue taken approximately 20 cm above the soil surface</tissue>
    </source>
</reference>
<dbReference type="AlphaFoldDB" id="A0A0A8YRP0"/>
<organism evidence="1">
    <name type="scientific">Arundo donax</name>
    <name type="common">Giant reed</name>
    <name type="synonym">Donax arundinaceus</name>
    <dbReference type="NCBI Taxonomy" id="35708"/>
    <lineage>
        <taxon>Eukaryota</taxon>
        <taxon>Viridiplantae</taxon>
        <taxon>Streptophyta</taxon>
        <taxon>Embryophyta</taxon>
        <taxon>Tracheophyta</taxon>
        <taxon>Spermatophyta</taxon>
        <taxon>Magnoliopsida</taxon>
        <taxon>Liliopsida</taxon>
        <taxon>Poales</taxon>
        <taxon>Poaceae</taxon>
        <taxon>PACMAD clade</taxon>
        <taxon>Arundinoideae</taxon>
        <taxon>Arundineae</taxon>
        <taxon>Arundo</taxon>
    </lineage>
</organism>
<reference evidence="1" key="2">
    <citation type="journal article" date="2015" name="Data Brief">
        <title>Shoot transcriptome of the giant reed, Arundo donax.</title>
        <authorList>
            <person name="Barrero R.A."/>
            <person name="Guerrero F.D."/>
            <person name="Moolhuijzen P."/>
            <person name="Goolsby J.A."/>
            <person name="Tidwell J."/>
            <person name="Bellgard S.E."/>
            <person name="Bellgard M.I."/>
        </authorList>
    </citation>
    <scope>NUCLEOTIDE SEQUENCE</scope>
    <source>
        <tissue evidence="1">Shoot tissue taken approximately 20 cm above the soil surface</tissue>
    </source>
</reference>
<proteinExistence type="predicted"/>
<evidence type="ECO:0000313" key="1">
    <source>
        <dbReference type="EMBL" id="JAD28358.1"/>
    </source>
</evidence>